<name>A0ABX1LXA2_9CYAN</name>
<sequence length="120" mass="13412">MNQTPSSPIDLEQLNQISEGDIEFEIEVLQVYVEDVHQRLEIMRGAIASSDHLQVMKEAHHIKGSSSNVGALQIRDLAVKLEELNLEQDGMKAADLIEEMFLHIQSVEAFIAEKLSTVVS</sequence>
<dbReference type="Pfam" id="PF01627">
    <property type="entry name" value="Hpt"/>
    <property type="match status" value="1"/>
</dbReference>
<evidence type="ECO:0000259" key="2">
    <source>
        <dbReference type="PROSITE" id="PS50894"/>
    </source>
</evidence>
<keyword evidence="1" id="KW-0597">Phosphoprotein</keyword>
<evidence type="ECO:0000313" key="3">
    <source>
        <dbReference type="EMBL" id="NMF59606.1"/>
    </source>
</evidence>
<accession>A0ABX1LXA2</accession>
<reference evidence="3 4" key="1">
    <citation type="submission" date="2020-03" db="EMBL/GenBank/DDBJ databases">
        <title>Draft Genome Sequence of 2-Methylisoborneol Producing Pseudanabaena yagii Strain GIHE-NHR1 Isolated from North Han River in South Korea.</title>
        <authorList>
            <person name="Jeong J."/>
        </authorList>
    </citation>
    <scope>NUCLEOTIDE SEQUENCE [LARGE SCALE GENOMIC DNA]</scope>
    <source>
        <strain evidence="3 4">GIHE-NHR1</strain>
    </source>
</reference>
<dbReference type="Proteomes" id="UP000738376">
    <property type="component" value="Unassembled WGS sequence"/>
</dbReference>
<dbReference type="Gene3D" id="1.20.120.160">
    <property type="entry name" value="HPT domain"/>
    <property type="match status" value="1"/>
</dbReference>
<dbReference type="RefSeq" id="WP_169364361.1">
    <property type="nucleotide sequence ID" value="NZ_JAAVJL010000001.1"/>
</dbReference>
<organism evidence="3 4">
    <name type="scientific">Pseudanabaena yagii GIHE-NHR1</name>
    <dbReference type="NCBI Taxonomy" id="2722753"/>
    <lineage>
        <taxon>Bacteria</taxon>
        <taxon>Bacillati</taxon>
        <taxon>Cyanobacteriota</taxon>
        <taxon>Cyanophyceae</taxon>
        <taxon>Pseudanabaenales</taxon>
        <taxon>Pseudanabaenaceae</taxon>
        <taxon>Pseudanabaena</taxon>
        <taxon>Pseudanabaena yagii</taxon>
    </lineage>
</organism>
<keyword evidence="4" id="KW-1185">Reference proteome</keyword>
<evidence type="ECO:0000313" key="4">
    <source>
        <dbReference type="Proteomes" id="UP000738376"/>
    </source>
</evidence>
<dbReference type="InterPro" id="IPR036641">
    <property type="entry name" value="HPT_dom_sf"/>
</dbReference>
<dbReference type="EMBL" id="JAAVJL010000001">
    <property type="protein sequence ID" value="NMF59606.1"/>
    <property type="molecule type" value="Genomic_DNA"/>
</dbReference>
<evidence type="ECO:0000256" key="1">
    <source>
        <dbReference type="PROSITE-ProRule" id="PRU00110"/>
    </source>
</evidence>
<gene>
    <name evidence="3" type="ORF">HC246_16670</name>
</gene>
<feature type="domain" description="HPt" evidence="2">
    <location>
        <begin position="21"/>
        <end position="114"/>
    </location>
</feature>
<comment type="caution">
    <text evidence="3">The sequence shown here is derived from an EMBL/GenBank/DDBJ whole genome shotgun (WGS) entry which is preliminary data.</text>
</comment>
<proteinExistence type="predicted"/>
<dbReference type="SUPFAM" id="SSF47226">
    <property type="entry name" value="Histidine-containing phosphotransfer domain, HPT domain"/>
    <property type="match status" value="1"/>
</dbReference>
<dbReference type="InterPro" id="IPR008207">
    <property type="entry name" value="Sig_transdc_His_kin_Hpt_dom"/>
</dbReference>
<dbReference type="PROSITE" id="PS50894">
    <property type="entry name" value="HPT"/>
    <property type="match status" value="1"/>
</dbReference>
<feature type="modified residue" description="Phosphohistidine" evidence="1">
    <location>
        <position position="60"/>
    </location>
</feature>
<protein>
    <submittedName>
        <fullName evidence="3">Hpt domain-containing protein</fullName>
    </submittedName>
</protein>